<feature type="transmembrane region" description="Helical" evidence="5">
    <location>
        <begin position="94"/>
        <end position="117"/>
    </location>
</feature>
<keyword evidence="3 5" id="KW-1133">Transmembrane helix</keyword>
<dbReference type="GO" id="GO:0016020">
    <property type="term" value="C:membrane"/>
    <property type="evidence" value="ECO:0007669"/>
    <property type="project" value="UniProtKB-SubCell"/>
</dbReference>
<evidence type="ECO:0000313" key="7">
    <source>
        <dbReference type="Proteomes" id="UP000515928"/>
    </source>
</evidence>
<dbReference type="RefSeq" id="WP_187534160.1">
    <property type="nucleotide sequence ID" value="NZ_CBCSHU010000019.1"/>
</dbReference>
<dbReference type="PANTHER" id="PTHR30249">
    <property type="entry name" value="PUTATIVE SEROTONIN TRANSPORTER"/>
    <property type="match status" value="1"/>
</dbReference>
<evidence type="ECO:0000256" key="3">
    <source>
        <dbReference type="ARBA" id="ARBA00022989"/>
    </source>
</evidence>
<dbReference type="InterPro" id="IPR007300">
    <property type="entry name" value="CidB/LrgB"/>
</dbReference>
<organism evidence="6 7">
    <name type="scientific">Erysipelothrix inopinata</name>
    <dbReference type="NCBI Taxonomy" id="225084"/>
    <lineage>
        <taxon>Bacteria</taxon>
        <taxon>Bacillati</taxon>
        <taxon>Bacillota</taxon>
        <taxon>Erysipelotrichia</taxon>
        <taxon>Erysipelotrichales</taxon>
        <taxon>Erysipelotrichaceae</taxon>
        <taxon>Erysipelothrix</taxon>
    </lineage>
</organism>
<comment type="subcellular location">
    <subcellularLocation>
        <location evidence="1">Membrane</location>
        <topology evidence="1">Multi-pass membrane protein</topology>
    </subcellularLocation>
</comment>
<feature type="transmembrane region" description="Helical" evidence="5">
    <location>
        <begin position="32"/>
        <end position="51"/>
    </location>
</feature>
<evidence type="ECO:0000256" key="2">
    <source>
        <dbReference type="ARBA" id="ARBA00022692"/>
    </source>
</evidence>
<dbReference type="AlphaFoldDB" id="A0A7G9RZL7"/>
<sequence length="235" mass="24794">MLSLIVSNPLFGVVLTLGVYFAAQKLQEKTNFALLNPLLISSIFIIILLSVTNIDYDSFNKGGSFLTMLIGPATVALAIPLYKNLALLKKHYRVILVSTLSGVIAHAILIGLFTFILNLSPEMIATMIPKSVTTAIAIDISNQLGGITTLTISVVIVTGILGAALAPILNKFFKINNPIAQGLALGTSAHAVGTSKAVEMGEMEGTMSSLALIITGITTVLLAPVTQAIIHSLYF</sequence>
<gene>
    <name evidence="6" type="ORF">H9L01_01360</name>
</gene>
<evidence type="ECO:0000256" key="5">
    <source>
        <dbReference type="SAM" id="Phobius"/>
    </source>
</evidence>
<evidence type="ECO:0000313" key="6">
    <source>
        <dbReference type="EMBL" id="QNN61042.1"/>
    </source>
</evidence>
<keyword evidence="7" id="KW-1185">Reference proteome</keyword>
<dbReference type="EMBL" id="CP060715">
    <property type="protein sequence ID" value="QNN61042.1"/>
    <property type="molecule type" value="Genomic_DNA"/>
</dbReference>
<reference evidence="6 7" key="1">
    <citation type="submission" date="2020-08" db="EMBL/GenBank/DDBJ databases">
        <title>Genome sequence of Erysipelothrix inopinata DSM 15511T.</title>
        <authorList>
            <person name="Hyun D.-W."/>
            <person name="Bae J.-W."/>
        </authorList>
    </citation>
    <scope>NUCLEOTIDE SEQUENCE [LARGE SCALE GENOMIC DNA]</scope>
    <source>
        <strain evidence="6 7">DSM 15511</strain>
    </source>
</reference>
<feature type="transmembrane region" description="Helical" evidence="5">
    <location>
        <begin position="210"/>
        <end position="230"/>
    </location>
</feature>
<keyword evidence="2 5" id="KW-0812">Transmembrane</keyword>
<dbReference type="Proteomes" id="UP000515928">
    <property type="component" value="Chromosome"/>
</dbReference>
<keyword evidence="4 5" id="KW-0472">Membrane</keyword>
<dbReference type="PANTHER" id="PTHR30249:SF0">
    <property type="entry name" value="PLASTIDAL GLYCOLATE_GLYCERATE TRANSLOCATOR 1, CHLOROPLASTIC"/>
    <property type="match status" value="1"/>
</dbReference>
<feature type="transmembrane region" description="Helical" evidence="5">
    <location>
        <begin position="6"/>
        <end position="23"/>
    </location>
</feature>
<evidence type="ECO:0000256" key="4">
    <source>
        <dbReference type="ARBA" id="ARBA00023136"/>
    </source>
</evidence>
<evidence type="ECO:0000256" key="1">
    <source>
        <dbReference type="ARBA" id="ARBA00004141"/>
    </source>
</evidence>
<dbReference type="Pfam" id="PF04172">
    <property type="entry name" value="LrgB"/>
    <property type="match status" value="1"/>
</dbReference>
<name>A0A7G9RZL7_9FIRM</name>
<proteinExistence type="predicted"/>
<protein>
    <submittedName>
        <fullName evidence="6">LrgB family protein</fullName>
    </submittedName>
</protein>
<feature type="transmembrane region" description="Helical" evidence="5">
    <location>
        <begin position="147"/>
        <end position="169"/>
    </location>
</feature>
<feature type="transmembrane region" description="Helical" evidence="5">
    <location>
        <begin position="63"/>
        <end position="82"/>
    </location>
</feature>
<dbReference type="KEGG" id="eio:H9L01_01360"/>
<accession>A0A7G9RZL7</accession>